<evidence type="ECO:0000256" key="4">
    <source>
        <dbReference type="ARBA" id="ARBA00023136"/>
    </source>
</evidence>
<dbReference type="InterPro" id="IPR003510">
    <property type="entry name" value="Fumarate_red_C"/>
</dbReference>
<keyword evidence="4 5" id="KW-0472">Membrane</keyword>
<dbReference type="PIRSF" id="PIRSF000180">
    <property type="entry name" value="FrdC"/>
    <property type="match status" value="1"/>
</dbReference>
<name>A0A1I4CAP2_9ACTN</name>
<dbReference type="InterPro" id="IPR034804">
    <property type="entry name" value="SQR/QFR_C/D"/>
</dbReference>
<gene>
    <name evidence="6" type="ORF">SAMN04488085_103422</name>
</gene>
<dbReference type="SUPFAM" id="SSF81343">
    <property type="entry name" value="Fumarate reductase respiratory complex transmembrane subunits"/>
    <property type="match status" value="1"/>
</dbReference>
<keyword evidence="1" id="KW-1003">Cell membrane</keyword>
<keyword evidence="2 5" id="KW-0812">Transmembrane</keyword>
<dbReference type="STRING" id="504800.SAMN04488085_103422"/>
<dbReference type="GO" id="GO:0016020">
    <property type="term" value="C:membrane"/>
    <property type="evidence" value="ECO:0007669"/>
    <property type="project" value="InterPro"/>
</dbReference>
<evidence type="ECO:0000256" key="2">
    <source>
        <dbReference type="ARBA" id="ARBA00022692"/>
    </source>
</evidence>
<dbReference type="Proteomes" id="UP000199152">
    <property type="component" value="Unassembled WGS sequence"/>
</dbReference>
<feature type="transmembrane region" description="Helical" evidence="5">
    <location>
        <begin position="108"/>
        <end position="127"/>
    </location>
</feature>
<dbReference type="Pfam" id="PF02300">
    <property type="entry name" value="Fumarate_red_C"/>
    <property type="match status" value="1"/>
</dbReference>
<proteinExistence type="predicted"/>
<evidence type="ECO:0000313" key="6">
    <source>
        <dbReference type="EMBL" id="SFK78248.1"/>
    </source>
</evidence>
<feature type="transmembrane region" description="Helical" evidence="5">
    <location>
        <begin position="21"/>
        <end position="47"/>
    </location>
</feature>
<accession>A0A1I4CAP2</accession>
<dbReference type="FunCoup" id="A0A1I4CAP2">
    <property type="interactions" value="149"/>
</dbReference>
<sequence>MTELRLYRRPVPTWWWIRKRSYFVFVMRELSSIFIAWFVVYLLLLVYAVGRGEAAYQRFLDWASSPWVTVLNVVALLFVLLHTVTWFTLTPQAMAVRVGGRRVPAGQIIVGQFVGLALVSGFVFWLVTG</sequence>
<dbReference type="AlphaFoldDB" id="A0A1I4CAP2"/>
<keyword evidence="3 5" id="KW-1133">Transmembrane helix</keyword>
<dbReference type="RefSeq" id="WP_091322604.1">
    <property type="nucleotide sequence ID" value="NZ_FOSW01000003.1"/>
</dbReference>
<protein>
    <submittedName>
        <fullName evidence="6">Fumarate reductase subunit C</fullName>
    </submittedName>
</protein>
<feature type="transmembrane region" description="Helical" evidence="5">
    <location>
        <begin position="67"/>
        <end position="87"/>
    </location>
</feature>
<keyword evidence="7" id="KW-1185">Reference proteome</keyword>
<dbReference type="Gene3D" id="1.20.1300.10">
    <property type="entry name" value="Fumarate reductase/succinate dehydrogenase, transmembrane subunit"/>
    <property type="match status" value="1"/>
</dbReference>
<dbReference type="OrthoDB" id="8909678at2"/>
<dbReference type="EMBL" id="FOSW01000003">
    <property type="protein sequence ID" value="SFK78248.1"/>
    <property type="molecule type" value="Genomic_DNA"/>
</dbReference>
<evidence type="ECO:0000256" key="3">
    <source>
        <dbReference type="ARBA" id="ARBA00022989"/>
    </source>
</evidence>
<evidence type="ECO:0000256" key="1">
    <source>
        <dbReference type="ARBA" id="ARBA00022475"/>
    </source>
</evidence>
<reference evidence="7" key="1">
    <citation type="submission" date="2016-10" db="EMBL/GenBank/DDBJ databases">
        <authorList>
            <person name="Varghese N."/>
            <person name="Submissions S."/>
        </authorList>
    </citation>
    <scope>NUCLEOTIDE SEQUENCE [LARGE SCALE GENOMIC DNA]</scope>
    <source>
        <strain evidence="7">DSM 45317</strain>
    </source>
</reference>
<evidence type="ECO:0000256" key="5">
    <source>
        <dbReference type="SAM" id="Phobius"/>
    </source>
</evidence>
<evidence type="ECO:0000313" key="7">
    <source>
        <dbReference type="Proteomes" id="UP000199152"/>
    </source>
</evidence>
<dbReference type="InParanoid" id="A0A1I4CAP2"/>
<organism evidence="6 7">
    <name type="scientific">Geodermatophilus ruber</name>
    <dbReference type="NCBI Taxonomy" id="504800"/>
    <lineage>
        <taxon>Bacteria</taxon>
        <taxon>Bacillati</taxon>
        <taxon>Actinomycetota</taxon>
        <taxon>Actinomycetes</taxon>
        <taxon>Geodermatophilales</taxon>
        <taxon>Geodermatophilaceae</taxon>
        <taxon>Geodermatophilus</taxon>
    </lineage>
</organism>